<organism evidence="2 3">
    <name type="scientific">Tilletia horrida</name>
    <dbReference type="NCBI Taxonomy" id="155126"/>
    <lineage>
        <taxon>Eukaryota</taxon>
        <taxon>Fungi</taxon>
        <taxon>Dikarya</taxon>
        <taxon>Basidiomycota</taxon>
        <taxon>Ustilaginomycotina</taxon>
        <taxon>Exobasidiomycetes</taxon>
        <taxon>Tilletiales</taxon>
        <taxon>Tilletiaceae</taxon>
        <taxon>Tilletia</taxon>
    </lineage>
</organism>
<comment type="caution">
    <text evidence="2">The sequence shown here is derived from an EMBL/GenBank/DDBJ whole genome shotgun (WGS) entry which is preliminary data.</text>
</comment>
<dbReference type="EMBL" id="JAPDMZ010000135">
    <property type="protein sequence ID" value="KAK0548466.1"/>
    <property type="molecule type" value="Genomic_DNA"/>
</dbReference>
<reference evidence="2" key="1">
    <citation type="journal article" date="2023" name="PhytoFront">
        <title>Draft Genome Resources of Seven Strains of Tilletia horrida, Causal Agent of Kernel Smut of Rice.</title>
        <authorList>
            <person name="Khanal S."/>
            <person name="Antony Babu S."/>
            <person name="Zhou X.G."/>
        </authorList>
    </citation>
    <scope>NUCLEOTIDE SEQUENCE</scope>
    <source>
        <strain evidence="2">TX6</strain>
    </source>
</reference>
<dbReference type="Proteomes" id="UP001176517">
    <property type="component" value="Unassembled WGS sequence"/>
</dbReference>
<gene>
    <name evidence="2" type="ORF">OC846_004477</name>
</gene>
<evidence type="ECO:0000313" key="2">
    <source>
        <dbReference type="EMBL" id="KAK0548466.1"/>
    </source>
</evidence>
<proteinExistence type="predicted"/>
<name>A0AAN6GQT6_9BASI</name>
<evidence type="ECO:0000313" key="3">
    <source>
        <dbReference type="Proteomes" id="UP001176517"/>
    </source>
</evidence>
<sequence>MSFRRAKLLILCVGVMTLGKTNESISSRSNESGWSKLSDNEKLGVLLGGLGVVVGVGYGGYRAAMAYKEAVENANLVRLGEAFGAKMEPLENELGSGAPVSFPAPHEEFYPTPPFWQAHASTGSWAGTDEASTSGTKHD</sequence>
<keyword evidence="3" id="KW-1185">Reference proteome</keyword>
<protein>
    <submittedName>
        <fullName evidence="2">Uncharacterized protein</fullName>
    </submittedName>
</protein>
<dbReference type="AlphaFoldDB" id="A0AAN6GQT6"/>
<evidence type="ECO:0000256" key="1">
    <source>
        <dbReference type="SAM" id="MobiDB-lite"/>
    </source>
</evidence>
<accession>A0AAN6GQT6</accession>
<feature type="region of interest" description="Disordered" evidence="1">
    <location>
        <begin position="120"/>
        <end position="139"/>
    </location>
</feature>